<feature type="region of interest" description="Disordered" evidence="1">
    <location>
        <begin position="209"/>
        <end position="238"/>
    </location>
</feature>
<reference evidence="2" key="1">
    <citation type="submission" date="2022-08" db="EMBL/GenBank/DDBJ databases">
        <authorList>
            <person name="Kallberg Y."/>
            <person name="Tangrot J."/>
            <person name="Rosling A."/>
        </authorList>
    </citation>
    <scope>NUCLEOTIDE SEQUENCE</scope>
    <source>
        <strain evidence="2">Wild A</strain>
    </source>
</reference>
<feature type="compositionally biased region" description="Basic and acidic residues" evidence="1">
    <location>
        <begin position="166"/>
        <end position="181"/>
    </location>
</feature>
<evidence type="ECO:0000313" key="3">
    <source>
        <dbReference type="Proteomes" id="UP001153678"/>
    </source>
</evidence>
<feature type="region of interest" description="Disordered" evidence="1">
    <location>
        <begin position="164"/>
        <end position="189"/>
    </location>
</feature>
<comment type="caution">
    <text evidence="2">The sequence shown here is derived from an EMBL/GenBank/DDBJ whole genome shotgun (WGS) entry which is preliminary data.</text>
</comment>
<dbReference type="OrthoDB" id="2403152at2759"/>
<dbReference type="Proteomes" id="UP001153678">
    <property type="component" value="Unassembled WGS sequence"/>
</dbReference>
<gene>
    <name evidence="2" type="ORF">FWILDA_LOCUS16658</name>
</gene>
<proteinExistence type="predicted"/>
<name>A0A9W4T697_9GLOM</name>
<evidence type="ECO:0000313" key="2">
    <source>
        <dbReference type="EMBL" id="CAI2194602.1"/>
    </source>
</evidence>
<protein>
    <submittedName>
        <fullName evidence="2">6268_t:CDS:1</fullName>
    </submittedName>
</protein>
<accession>A0A9W4T697</accession>
<dbReference type="AlphaFoldDB" id="A0A9W4T697"/>
<dbReference type="EMBL" id="CAMKVN010011148">
    <property type="protein sequence ID" value="CAI2194602.1"/>
    <property type="molecule type" value="Genomic_DNA"/>
</dbReference>
<feature type="non-terminal residue" evidence="2">
    <location>
        <position position="1"/>
    </location>
</feature>
<sequence length="238" mass="27863">MPPNNINVQAVHDVLLFYLQNRNNKSLWSFLLRYRELIVSSLTTNMNWRDLNNGWISFFLDEAKMIDPDNFDDLSKKPGNHSRSSISGVLSLLECLRCDQDLKNYWSDVKQEYEIRQDISNYQTEKESLLQAILEIDNQILAKDNDLMKFSTKWSVMKNFSYAHSEPPKEDNSNFDDERFDGGYNSNITIPKPRKRTVARLNNEHTIANRKRRTVALDNEQDVPEPSPARPDNEQDFN</sequence>
<keyword evidence="3" id="KW-1185">Reference proteome</keyword>
<evidence type="ECO:0000256" key="1">
    <source>
        <dbReference type="SAM" id="MobiDB-lite"/>
    </source>
</evidence>
<organism evidence="2 3">
    <name type="scientific">Funneliformis geosporum</name>
    <dbReference type="NCBI Taxonomy" id="1117311"/>
    <lineage>
        <taxon>Eukaryota</taxon>
        <taxon>Fungi</taxon>
        <taxon>Fungi incertae sedis</taxon>
        <taxon>Mucoromycota</taxon>
        <taxon>Glomeromycotina</taxon>
        <taxon>Glomeromycetes</taxon>
        <taxon>Glomerales</taxon>
        <taxon>Glomeraceae</taxon>
        <taxon>Funneliformis</taxon>
    </lineage>
</organism>